<feature type="transmembrane region" description="Helical" evidence="12">
    <location>
        <begin position="342"/>
        <end position="358"/>
    </location>
</feature>
<dbReference type="Pfam" id="PF00367">
    <property type="entry name" value="PTS_EIIB"/>
    <property type="match status" value="1"/>
</dbReference>
<dbReference type="Pfam" id="PF00358">
    <property type="entry name" value="PTS_EIIA_1"/>
    <property type="match status" value="1"/>
</dbReference>
<evidence type="ECO:0000256" key="7">
    <source>
        <dbReference type="ARBA" id="ARBA00022692"/>
    </source>
</evidence>
<dbReference type="InterPro" id="IPR011300">
    <property type="entry name" value="PTS_IIBC"/>
</dbReference>
<dbReference type="InterPro" id="IPR018113">
    <property type="entry name" value="PTrfase_EIIB_Cys"/>
</dbReference>
<keyword evidence="7 12" id="KW-0812">Transmembrane</keyword>
<dbReference type="InterPro" id="IPR011055">
    <property type="entry name" value="Dup_hybrid_motif"/>
</dbReference>
<evidence type="ECO:0000256" key="3">
    <source>
        <dbReference type="ARBA" id="ARBA00022475"/>
    </source>
</evidence>
<evidence type="ECO:0000256" key="6">
    <source>
        <dbReference type="ARBA" id="ARBA00022683"/>
    </source>
</evidence>
<feature type="transmembrane region" description="Helical" evidence="12">
    <location>
        <begin position="21"/>
        <end position="42"/>
    </location>
</feature>
<feature type="transmembrane region" description="Helical" evidence="12">
    <location>
        <begin position="184"/>
        <end position="207"/>
    </location>
</feature>
<evidence type="ECO:0000256" key="8">
    <source>
        <dbReference type="ARBA" id="ARBA00022777"/>
    </source>
</evidence>
<dbReference type="Gene3D" id="2.70.70.10">
    <property type="entry name" value="Glucose Permease (Domain IIA)"/>
    <property type="match status" value="1"/>
</dbReference>
<evidence type="ECO:0000256" key="1">
    <source>
        <dbReference type="ARBA" id="ARBA00004651"/>
    </source>
</evidence>
<dbReference type="InterPro" id="IPR050429">
    <property type="entry name" value="PTS_Glucose_EIICBA"/>
</dbReference>
<dbReference type="PROSITE" id="PS51098">
    <property type="entry name" value="PTS_EIIB_TYPE_1"/>
    <property type="match status" value="1"/>
</dbReference>
<dbReference type="SUPFAM" id="SSF55604">
    <property type="entry name" value="Glucose permease domain IIB"/>
    <property type="match status" value="1"/>
</dbReference>
<feature type="domain" description="PTS EIIB type-1" evidence="14">
    <location>
        <begin position="473"/>
        <end position="555"/>
    </location>
</feature>
<dbReference type="InterPro" id="IPR001127">
    <property type="entry name" value="PTS_EIIA_1_perm"/>
</dbReference>
<keyword evidence="9 12" id="KW-1133">Transmembrane helix</keyword>
<dbReference type="PROSITE" id="PS51093">
    <property type="entry name" value="PTS_EIIA_TYPE_1"/>
    <property type="match status" value="1"/>
</dbReference>
<keyword evidence="10 12" id="KW-0472">Membrane</keyword>
<sequence length="726" mass="77821">MMKDTFKNVLSFEFWQKFGKALMVVIAVMPAAGLMISIGKSIVMINPTFAPLVITGGVLEQIGWGVIVNLHILFALAIGGSWAKERAGGAFAAGLAFILINRITGTIFGVSGDMLKNPDAMVSTLLGGQIKVADYFISVMEAPALNMGVFVGIISGFIGATAYNKYYNFRKLPDALSFFNGKRFVPFVVILRSIIAAIVLAAFWPVVQTGINSFGIWIANSQETAPILAPFLYGTLERLLLPFGLHHMLTIPMNYTALGGTYDVLTGAAKGSQVFGQDPLWLAWVTDLVNLKGTDASQYQHLLDTVHPARFKVGQMIGSFGILMGVVVAIYRNVDADKKHKYKGMMIATALATFLTGVTEPIEYMFMFVATPMYLVYSLVQGAAFAMADVVNLRVHSFGSIEFLTRTPLAINAGIGMDIVNFIWVTVLFAVIMYFIANFMIQKFNYATPGRNGNYETAEGSEESSSEVKVAAGSQAVNIINLLGGRANIVDVDACMTRLRVTVKDADKVGDAEQWKAEGAMGLVMKGQGVQAIYGPKADVLKSDIQDILDSGEIIPETLPSQMTEAQQNTVHFKGLTEEVYSVADGQVVALEQVKDPVFAQKMMGDGFAVEPANGNIVSPVSGTVSSIFPTKHALGLVTEAGLEVLVHIGLDTVSLEGKPFTVHVAEGQKVAAGDLLVTADLDAIRAAGRETSTVVVFTNGDAIKSVKLEKTGSLAAKTAVAKVEL</sequence>
<dbReference type="NCBIfam" id="TIGR00826">
    <property type="entry name" value="EIIB_glc"/>
    <property type="match status" value="1"/>
</dbReference>
<evidence type="ECO:0000256" key="10">
    <source>
        <dbReference type="ARBA" id="ARBA00023136"/>
    </source>
</evidence>
<name>A0A2I1U098_STRMT</name>
<feature type="domain" description="PTS EIIA type-1" evidence="13">
    <location>
        <begin position="596"/>
        <end position="700"/>
    </location>
</feature>
<dbReference type="GO" id="GO:0090563">
    <property type="term" value="F:protein-phosphocysteine-sugar phosphotransferase activity"/>
    <property type="evidence" value="ECO:0007669"/>
    <property type="project" value="TreeGrafter"/>
</dbReference>
<evidence type="ECO:0000256" key="2">
    <source>
        <dbReference type="ARBA" id="ARBA00022448"/>
    </source>
</evidence>
<dbReference type="PROSITE" id="PS51103">
    <property type="entry name" value="PTS_EIIC_TYPE_1"/>
    <property type="match status" value="1"/>
</dbReference>
<organism evidence="16 17">
    <name type="scientific">Streptococcus mitis</name>
    <dbReference type="NCBI Taxonomy" id="28037"/>
    <lineage>
        <taxon>Bacteria</taxon>
        <taxon>Bacillati</taxon>
        <taxon>Bacillota</taxon>
        <taxon>Bacilli</taxon>
        <taxon>Lactobacillales</taxon>
        <taxon>Streptococcaceae</taxon>
        <taxon>Streptococcus</taxon>
        <taxon>Streptococcus mitis group</taxon>
    </lineage>
</organism>
<feature type="transmembrane region" description="Helical" evidence="12">
    <location>
        <begin position="409"/>
        <end position="436"/>
    </location>
</feature>
<evidence type="ECO:0000259" key="14">
    <source>
        <dbReference type="PROSITE" id="PS51098"/>
    </source>
</evidence>
<feature type="transmembrane region" description="Helical" evidence="12">
    <location>
        <begin position="90"/>
        <end position="111"/>
    </location>
</feature>
<dbReference type="Proteomes" id="UP000234902">
    <property type="component" value="Unassembled WGS sequence"/>
</dbReference>
<comment type="caution">
    <text evidence="16">The sequence shown here is derived from an EMBL/GenBank/DDBJ whole genome shotgun (WGS) entry which is preliminary data.</text>
</comment>
<dbReference type="GO" id="GO:0016301">
    <property type="term" value="F:kinase activity"/>
    <property type="evidence" value="ECO:0007669"/>
    <property type="project" value="UniProtKB-KW"/>
</dbReference>
<keyword evidence="2" id="KW-0813">Transport</keyword>
<evidence type="ECO:0000259" key="13">
    <source>
        <dbReference type="PROSITE" id="PS51093"/>
    </source>
</evidence>
<evidence type="ECO:0000313" key="17">
    <source>
        <dbReference type="Proteomes" id="UP000234902"/>
    </source>
</evidence>
<dbReference type="NCBIfam" id="TIGR02003">
    <property type="entry name" value="PTS-II-BC-unk1"/>
    <property type="match status" value="1"/>
</dbReference>
<dbReference type="EMBL" id="PKID01000001">
    <property type="protein sequence ID" value="PKZ99327.1"/>
    <property type="molecule type" value="Genomic_DNA"/>
</dbReference>
<feature type="transmembrane region" description="Helical" evidence="12">
    <location>
        <begin position="62"/>
        <end position="83"/>
    </location>
</feature>
<keyword evidence="8" id="KW-0418">Kinase</keyword>
<dbReference type="InterPro" id="IPR003352">
    <property type="entry name" value="PTS_EIIC"/>
</dbReference>
<dbReference type="AlphaFoldDB" id="A0A2I1U098"/>
<reference evidence="16 17" key="1">
    <citation type="submission" date="2017-12" db="EMBL/GenBank/DDBJ databases">
        <title>Phylogenetic diversity of female urinary microbiome.</title>
        <authorList>
            <person name="Thomas-White K."/>
            <person name="Wolfe A.J."/>
        </authorList>
    </citation>
    <scope>NUCLEOTIDE SEQUENCE [LARGE SCALE GENOMIC DNA]</scope>
    <source>
        <strain evidence="16 17">UMB0079</strain>
    </source>
</reference>
<evidence type="ECO:0000256" key="9">
    <source>
        <dbReference type="ARBA" id="ARBA00022989"/>
    </source>
</evidence>
<feature type="active site" description="Phosphocysteine intermediate; for EIIB activity" evidence="11">
    <location>
        <position position="495"/>
    </location>
</feature>
<feature type="transmembrane region" description="Helical" evidence="12">
    <location>
        <begin position="313"/>
        <end position="330"/>
    </location>
</feature>
<evidence type="ECO:0000256" key="11">
    <source>
        <dbReference type="PROSITE-ProRule" id="PRU00421"/>
    </source>
</evidence>
<dbReference type="InterPro" id="IPR013013">
    <property type="entry name" value="PTS_EIIC_1"/>
</dbReference>
<keyword evidence="5" id="KW-0808">Transferase</keyword>
<dbReference type="GO" id="GO:0005886">
    <property type="term" value="C:plasma membrane"/>
    <property type="evidence" value="ECO:0007669"/>
    <property type="project" value="UniProtKB-SubCell"/>
</dbReference>
<evidence type="ECO:0000259" key="15">
    <source>
        <dbReference type="PROSITE" id="PS51103"/>
    </source>
</evidence>
<keyword evidence="3" id="KW-1003">Cell membrane</keyword>
<dbReference type="GO" id="GO:0009401">
    <property type="term" value="P:phosphoenolpyruvate-dependent sugar phosphotransferase system"/>
    <property type="evidence" value="ECO:0007669"/>
    <property type="project" value="UniProtKB-KW"/>
</dbReference>
<dbReference type="PANTHER" id="PTHR30009:SF8">
    <property type="entry name" value="PTS SYSTEM, IIBC COMPONENT"/>
    <property type="match status" value="1"/>
</dbReference>
<evidence type="ECO:0000256" key="12">
    <source>
        <dbReference type="SAM" id="Phobius"/>
    </source>
</evidence>
<dbReference type="NCBIfam" id="TIGR00830">
    <property type="entry name" value="PTBA"/>
    <property type="match status" value="1"/>
</dbReference>
<dbReference type="InterPro" id="IPR036878">
    <property type="entry name" value="Glu_permease_IIB"/>
</dbReference>
<evidence type="ECO:0000256" key="5">
    <source>
        <dbReference type="ARBA" id="ARBA00022679"/>
    </source>
</evidence>
<dbReference type="Gene3D" id="3.30.1360.60">
    <property type="entry name" value="Glucose permease domain IIB"/>
    <property type="match status" value="1"/>
</dbReference>
<proteinExistence type="predicted"/>
<dbReference type="RefSeq" id="WP_101781293.1">
    <property type="nucleotide sequence ID" value="NZ_PKID01000001.1"/>
</dbReference>
<dbReference type="InterPro" id="IPR001996">
    <property type="entry name" value="PTS_IIB_1"/>
</dbReference>
<evidence type="ECO:0000256" key="4">
    <source>
        <dbReference type="ARBA" id="ARBA00022597"/>
    </source>
</evidence>
<dbReference type="SUPFAM" id="SSF51261">
    <property type="entry name" value="Duplicated hybrid motif"/>
    <property type="match status" value="1"/>
</dbReference>
<dbReference type="FunFam" id="2.70.70.10:FF:000001">
    <property type="entry name" value="PTS system glucose-specific IIA component"/>
    <property type="match status" value="1"/>
</dbReference>
<dbReference type="GO" id="GO:0008982">
    <property type="term" value="F:protein-N(PI)-phosphohistidine-sugar phosphotransferase activity"/>
    <property type="evidence" value="ECO:0007669"/>
    <property type="project" value="InterPro"/>
</dbReference>
<dbReference type="PROSITE" id="PS00371">
    <property type="entry name" value="PTS_EIIA_TYPE_1_HIS"/>
    <property type="match status" value="1"/>
</dbReference>
<protein>
    <submittedName>
        <fullName evidence="16">PTS glucose/maltose transporter subunit IIBCA</fullName>
    </submittedName>
</protein>
<evidence type="ECO:0000313" key="16">
    <source>
        <dbReference type="EMBL" id="PKZ99327.1"/>
    </source>
</evidence>
<comment type="subcellular location">
    <subcellularLocation>
        <location evidence="1">Cell membrane</location>
        <topology evidence="1">Multi-pass membrane protein</topology>
    </subcellularLocation>
</comment>
<keyword evidence="6" id="KW-0598">Phosphotransferase system</keyword>
<accession>A0A2I1U098</accession>
<dbReference type="PANTHER" id="PTHR30009">
    <property type="entry name" value="CYTOCHROME C-TYPE SYNTHESIS PROTEIN AND PTS TRANSMEMBRANE COMPONENT"/>
    <property type="match status" value="1"/>
</dbReference>
<keyword evidence="4" id="KW-0762">Sugar transport</keyword>
<gene>
    <name evidence="16" type="ORF">CYK19_00085</name>
</gene>
<dbReference type="CDD" id="cd00212">
    <property type="entry name" value="PTS_IIB_glc"/>
    <property type="match status" value="1"/>
</dbReference>
<feature type="domain" description="PTS EIIC type-1" evidence="15">
    <location>
        <begin position="9"/>
        <end position="453"/>
    </location>
</feature>
<dbReference type="Pfam" id="PF02378">
    <property type="entry name" value="PTS_EIIC"/>
    <property type="match status" value="1"/>
</dbReference>
<feature type="transmembrane region" description="Helical" evidence="12">
    <location>
        <begin position="364"/>
        <end position="388"/>
    </location>
</feature>
<feature type="transmembrane region" description="Helical" evidence="12">
    <location>
        <begin position="144"/>
        <end position="163"/>
    </location>
</feature>
<dbReference type="PROSITE" id="PS01035">
    <property type="entry name" value="PTS_EIIB_TYPE_1_CYS"/>
    <property type="match status" value="1"/>
</dbReference>